<dbReference type="PANTHER" id="PTHR30093:SF2">
    <property type="entry name" value="TYPE II SECRETION SYSTEM PROTEIN H"/>
    <property type="match status" value="1"/>
</dbReference>
<comment type="caution">
    <text evidence="2">The sequence shown here is derived from an EMBL/GenBank/DDBJ whole genome shotgun (WGS) entry which is preliminary data.</text>
</comment>
<dbReference type="AlphaFoldDB" id="A0A9X2FJG3"/>
<dbReference type="Gene3D" id="3.30.700.10">
    <property type="entry name" value="Glycoprotein, Type 4 Pilin"/>
    <property type="match status" value="1"/>
</dbReference>
<name>A0A9X2FJG3_9BACT</name>
<gene>
    <name evidence="2" type="ORF">NG895_24805</name>
</gene>
<organism evidence="2 3">
    <name type="scientific">Aeoliella straminimaris</name>
    <dbReference type="NCBI Taxonomy" id="2954799"/>
    <lineage>
        <taxon>Bacteria</taxon>
        <taxon>Pseudomonadati</taxon>
        <taxon>Planctomycetota</taxon>
        <taxon>Planctomycetia</taxon>
        <taxon>Pirellulales</taxon>
        <taxon>Lacipirellulaceae</taxon>
        <taxon>Aeoliella</taxon>
    </lineage>
</organism>
<reference evidence="2" key="1">
    <citation type="submission" date="2022-06" db="EMBL/GenBank/DDBJ databases">
        <title>Aeoliella straminimaris, a novel planctomycete from sediments.</title>
        <authorList>
            <person name="Vitorino I.R."/>
            <person name="Lage O.M."/>
        </authorList>
    </citation>
    <scope>NUCLEOTIDE SEQUENCE</scope>
    <source>
        <strain evidence="2">ICT_H6.2</strain>
    </source>
</reference>
<dbReference type="InterPro" id="IPR045584">
    <property type="entry name" value="Pilin-like"/>
</dbReference>
<feature type="domain" description="DUF1559" evidence="1">
    <location>
        <begin position="41"/>
        <end position="323"/>
    </location>
</feature>
<dbReference type="Pfam" id="PF07596">
    <property type="entry name" value="SBP_bac_10"/>
    <property type="match status" value="1"/>
</dbReference>
<evidence type="ECO:0000313" key="2">
    <source>
        <dbReference type="EMBL" id="MCO6047131.1"/>
    </source>
</evidence>
<dbReference type="RefSeq" id="WP_252855244.1">
    <property type="nucleotide sequence ID" value="NZ_JAMXLR010000089.1"/>
</dbReference>
<accession>A0A9X2FJG3</accession>
<dbReference type="InterPro" id="IPR012902">
    <property type="entry name" value="N_methyl_site"/>
</dbReference>
<evidence type="ECO:0000259" key="1">
    <source>
        <dbReference type="Pfam" id="PF07596"/>
    </source>
</evidence>
<proteinExistence type="predicted"/>
<dbReference type="EMBL" id="JAMXLR010000089">
    <property type="protein sequence ID" value="MCO6047131.1"/>
    <property type="molecule type" value="Genomic_DNA"/>
</dbReference>
<evidence type="ECO:0000313" key="3">
    <source>
        <dbReference type="Proteomes" id="UP001155241"/>
    </source>
</evidence>
<dbReference type="PANTHER" id="PTHR30093">
    <property type="entry name" value="GENERAL SECRETION PATHWAY PROTEIN G"/>
    <property type="match status" value="1"/>
</dbReference>
<dbReference type="Pfam" id="PF07963">
    <property type="entry name" value="N_methyl"/>
    <property type="match status" value="1"/>
</dbReference>
<dbReference type="PROSITE" id="PS00409">
    <property type="entry name" value="PROKAR_NTER_METHYL"/>
    <property type="match status" value="1"/>
</dbReference>
<dbReference type="Proteomes" id="UP001155241">
    <property type="component" value="Unassembled WGS sequence"/>
</dbReference>
<sequence length="356" mass="38034">MRICPTRNEKTKGVSGFTLVELLVVIAIIGILVALLLPAVQAAREAARRAQCSNNLKQCALGMLNYESSQKSLPPGVEVYQDPTSGRPRVAPNSSFVDLKQTWAMAIGPYMEQGQIFDALDDTRSMSDAANQAILQQELPMFICPSDPGPEDYNGQPHARASYKGVSGAAAGTISWGRVYDVINIGSNSPTRLAEKPAGKEKRGVLTVVYEPAGVRPVRLRSVTDGTSATVAITEWHVLRSYKSSAPHRKIYYAGWAAPAAYAALSAAFIKQDQHAAMFGLTDFTACSSLGMSPHWLCEEGVSSLHAGGILQCVYADGHVDTLGVDTDRLVWQALATMRGGEVGAAVEAATGPPER</sequence>
<dbReference type="NCBIfam" id="TIGR02532">
    <property type="entry name" value="IV_pilin_GFxxxE"/>
    <property type="match status" value="1"/>
</dbReference>
<dbReference type="SUPFAM" id="SSF54523">
    <property type="entry name" value="Pili subunits"/>
    <property type="match status" value="1"/>
</dbReference>
<keyword evidence="3" id="KW-1185">Reference proteome</keyword>
<protein>
    <submittedName>
        <fullName evidence="2">DUF1559 domain-containing protein</fullName>
    </submittedName>
</protein>
<dbReference type="InterPro" id="IPR011453">
    <property type="entry name" value="DUF1559"/>
</dbReference>